<dbReference type="STRING" id="436010.A0A166NFD5"/>
<evidence type="ECO:0000313" key="2">
    <source>
        <dbReference type="Proteomes" id="UP000076532"/>
    </source>
</evidence>
<name>A0A166NFD5_9AGAM</name>
<organism evidence="1 2">
    <name type="scientific">Athelia psychrophila</name>
    <dbReference type="NCBI Taxonomy" id="1759441"/>
    <lineage>
        <taxon>Eukaryota</taxon>
        <taxon>Fungi</taxon>
        <taxon>Dikarya</taxon>
        <taxon>Basidiomycota</taxon>
        <taxon>Agaricomycotina</taxon>
        <taxon>Agaricomycetes</taxon>
        <taxon>Agaricomycetidae</taxon>
        <taxon>Atheliales</taxon>
        <taxon>Atheliaceae</taxon>
        <taxon>Athelia</taxon>
    </lineage>
</organism>
<protein>
    <submittedName>
        <fullName evidence="1">Uncharacterized protein</fullName>
    </submittedName>
</protein>
<evidence type="ECO:0000313" key="1">
    <source>
        <dbReference type="EMBL" id="KZP24947.1"/>
    </source>
</evidence>
<accession>A0A166NFD5</accession>
<reference evidence="1 2" key="1">
    <citation type="journal article" date="2016" name="Mol. Biol. Evol.">
        <title>Comparative Genomics of Early-Diverging Mushroom-Forming Fungi Provides Insights into the Origins of Lignocellulose Decay Capabilities.</title>
        <authorList>
            <person name="Nagy L.G."/>
            <person name="Riley R."/>
            <person name="Tritt A."/>
            <person name="Adam C."/>
            <person name="Daum C."/>
            <person name="Floudas D."/>
            <person name="Sun H."/>
            <person name="Yadav J.S."/>
            <person name="Pangilinan J."/>
            <person name="Larsson K.H."/>
            <person name="Matsuura K."/>
            <person name="Barry K."/>
            <person name="Labutti K."/>
            <person name="Kuo R."/>
            <person name="Ohm R.A."/>
            <person name="Bhattacharya S.S."/>
            <person name="Shirouzu T."/>
            <person name="Yoshinaga Y."/>
            <person name="Martin F.M."/>
            <person name="Grigoriev I.V."/>
            <person name="Hibbett D.S."/>
        </authorList>
    </citation>
    <scope>NUCLEOTIDE SEQUENCE [LARGE SCALE GENOMIC DNA]</scope>
    <source>
        <strain evidence="1 2">CBS 109695</strain>
    </source>
</reference>
<dbReference type="Proteomes" id="UP000076532">
    <property type="component" value="Unassembled WGS sequence"/>
</dbReference>
<dbReference type="EMBL" id="KV417523">
    <property type="protein sequence ID" value="KZP24947.1"/>
    <property type="molecule type" value="Genomic_DNA"/>
</dbReference>
<proteinExistence type="predicted"/>
<sequence length="105" mass="11691">MSHSHSLLSLLTAVRQDIPSRASSSVCSLPYTRYFSPQADEGTDNKDKEEAEFSSKAQIMTLIATDVDRVAEFAWHVFAVIDSPIKIIVGTLFLSRLLGKNRDTF</sequence>
<keyword evidence="2" id="KW-1185">Reference proteome</keyword>
<gene>
    <name evidence="1" type="ORF">FIBSPDRAFT_1041747</name>
</gene>
<dbReference type="OrthoDB" id="3047790at2759"/>
<dbReference type="AlphaFoldDB" id="A0A166NFD5"/>